<dbReference type="InterPro" id="IPR044159">
    <property type="entry name" value="IQM"/>
</dbReference>
<comment type="subcellular location">
    <subcellularLocation>
        <location evidence="2">Cytoplasm</location>
    </subcellularLocation>
    <subcellularLocation>
        <location evidence="1">Nucleus</location>
    </subcellularLocation>
</comment>
<dbReference type="GO" id="GO:0005634">
    <property type="term" value="C:nucleus"/>
    <property type="evidence" value="ECO:0007669"/>
    <property type="project" value="UniProtKB-SubCell"/>
</dbReference>
<evidence type="ECO:0000256" key="3">
    <source>
        <dbReference type="ARBA" id="ARBA00022490"/>
    </source>
</evidence>
<dbReference type="OrthoDB" id="1724883at2759"/>
<dbReference type="PANTHER" id="PTHR31250">
    <property type="entry name" value="IQ DOMAIN-CONTAINING PROTEIN IQM3"/>
    <property type="match status" value="1"/>
</dbReference>
<evidence type="ECO:0000256" key="4">
    <source>
        <dbReference type="ARBA" id="ARBA00023242"/>
    </source>
</evidence>
<dbReference type="PANTHER" id="PTHR31250:SF38">
    <property type="entry name" value="IQ DOMAIN-CONTAINING PROTEIN IQM6"/>
    <property type="match status" value="1"/>
</dbReference>
<dbReference type="Gramene" id="OE9A086595T1">
    <property type="protein sequence ID" value="OE9A086595C1"/>
    <property type="gene ID" value="OE9A086595"/>
</dbReference>
<dbReference type="EMBL" id="CACTIH010001966">
    <property type="protein sequence ID" value="CAA2970242.1"/>
    <property type="molecule type" value="Genomic_DNA"/>
</dbReference>
<dbReference type="GO" id="GO:0005737">
    <property type="term" value="C:cytoplasm"/>
    <property type="evidence" value="ECO:0007669"/>
    <property type="project" value="UniProtKB-SubCell"/>
</dbReference>
<protein>
    <submittedName>
        <fullName evidence="5">Uncharacterized protein</fullName>
    </submittedName>
</protein>
<evidence type="ECO:0000256" key="2">
    <source>
        <dbReference type="ARBA" id="ARBA00004496"/>
    </source>
</evidence>
<sequence length="77" mass="8985">MPIFKSEKGSLRFKGPTSNENVHKECVKKRNLAALKVQKTYKSLRTRRRLADCAVLVEQRWWKLFDFAELKSSSVPC</sequence>
<accession>A0A8S0QW34</accession>
<evidence type="ECO:0000313" key="5">
    <source>
        <dbReference type="EMBL" id="CAA2970242.1"/>
    </source>
</evidence>
<proteinExistence type="predicted"/>
<reference evidence="5 6" key="1">
    <citation type="submission" date="2019-12" db="EMBL/GenBank/DDBJ databases">
        <authorList>
            <person name="Alioto T."/>
            <person name="Alioto T."/>
            <person name="Gomez Garrido J."/>
        </authorList>
    </citation>
    <scope>NUCLEOTIDE SEQUENCE [LARGE SCALE GENOMIC DNA]</scope>
</reference>
<gene>
    <name evidence="5" type="ORF">OLEA9_A086595</name>
</gene>
<keyword evidence="6" id="KW-1185">Reference proteome</keyword>
<organism evidence="5 6">
    <name type="scientific">Olea europaea subsp. europaea</name>
    <dbReference type="NCBI Taxonomy" id="158383"/>
    <lineage>
        <taxon>Eukaryota</taxon>
        <taxon>Viridiplantae</taxon>
        <taxon>Streptophyta</taxon>
        <taxon>Embryophyta</taxon>
        <taxon>Tracheophyta</taxon>
        <taxon>Spermatophyta</taxon>
        <taxon>Magnoliopsida</taxon>
        <taxon>eudicotyledons</taxon>
        <taxon>Gunneridae</taxon>
        <taxon>Pentapetalae</taxon>
        <taxon>asterids</taxon>
        <taxon>lamiids</taxon>
        <taxon>Lamiales</taxon>
        <taxon>Oleaceae</taxon>
        <taxon>Oleeae</taxon>
        <taxon>Olea</taxon>
    </lineage>
</organism>
<dbReference type="Proteomes" id="UP000594638">
    <property type="component" value="Unassembled WGS sequence"/>
</dbReference>
<evidence type="ECO:0000256" key="1">
    <source>
        <dbReference type="ARBA" id="ARBA00004123"/>
    </source>
</evidence>
<keyword evidence="4" id="KW-0539">Nucleus</keyword>
<keyword evidence="3" id="KW-0963">Cytoplasm</keyword>
<comment type="caution">
    <text evidence="5">The sequence shown here is derived from an EMBL/GenBank/DDBJ whole genome shotgun (WGS) entry which is preliminary data.</text>
</comment>
<dbReference type="AlphaFoldDB" id="A0A8S0QW34"/>
<name>A0A8S0QW34_OLEEU</name>
<evidence type="ECO:0000313" key="6">
    <source>
        <dbReference type="Proteomes" id="UP000594638"/>
    </source>
</evidence>